<comment type="caution">
    <text evidence="2">The sequence shown here is derived from an EMBL/GenBank/DDBJ whole genome shotgun (WGS) entry which is preliminary data.</text>
</comment>
<name>A0A1F4UKI5_9BACT</name>
<evidence type="ECO:0000313" key="3">
    <source>
        <dbReference type="Proteomes" id="UP000177434"/>
    </source>
</evidence>
<dbReference type="AlphaFoldDB" id="A0A1F4UKI5"/>
<organism evidence="2 3">
    <name type="scientific">candidate division WS6 bacterium RIFOXYB1_FULL_33_14</name>
    <dbReference type="NCBI Taxonomy" id="1817896"/>
    <lineage>
        <taxon>Bacteria</taxon>
        <taxon>Candidatus Dojkabacteria</taxon>
    </lineage>
</organism>
<dbReference type="PROSITE" id="PS51257">
    <property type="entry name" value="PROKAR_LIPOPROTEIN"/>
    <property type="match status" value="1"/>
</dbReference>
<sequence>MKKNMFLYLLVILLSAVLLSGCTKKEEEVIDETEDTSNEQEEEKEEEVVEETDLGYLSNPDDFKKVKQVLGEDGDYESEIVSIKESSEEGYHEFTFSVLPKEAGASIPYFTVEPMYEKGVIRVTIKNIVSDSTGITHQNGLSVDEGAITGLYRVITSLENTRIYDIGVLANNAFSVDVTDDGDGWIFFVKVAYDTSYKAPTVDYGSTQFSSDEQSIEGMTADEGAKITTYSYSVTGGVLKFVYAVASGASNPIPSVNAKYDDGGMLVVTFQSLDSDKVSTWGSTISLPSGVSALVSRSGETSTYKFGGISGKKQFKLSATQSPNQVIVEITL</sequence>
<evidence type="ECO:0000313" key="2">
    <source>
        <dbReference type="EMBL" id="OGC45481.1"/>
    </source>
</evidence>
<feature type="region of interest" description="Disordered" evidence="1">
    <location>
        <begin position="27"/>
        <end position="52"/>
    </location>
</feature>
<dbReference type="EMBL" id="MEUN01000003">
    <property type="protein sequence ID" value="OGC45481.1"/>
    <property type="molecule type" value="Genomic_DNA"/>
</dbReference>
<proteinExistence type="predicted"/>
<gene>
    <name evidence="2" type="ORF">A2400_00790</name>
</gene>
<protein>
    <recommendedName>
        <fullName evidence="4">Lipoprotein</fullName>
    </recommendedName>
</protein>
<evidence type="ECO:0008006" key="4">
    <source>
        <dbReference type="Google" id="ProtNLM"/>
    </source>
</evidence>
<evidence type="ECO:0000256" key="1">
    <source>
        <dbReference type="SAM" id="MobiDB-lite"/>
    </source>
</evidence>
<dbReference type="Proteomes" id="UP000177434">
    <property type="component" value="Unassembled WGS sequence"/>
</dbReference>
<feature type="compositionally biased region" description="Acidic residues" evidence="1">
    <location>
        <begin position="28"/>
        <end position="52"/>
    </location>
</feature>
<reference evidence="2 3" key="1">
    <citation type="journal article" date="2016" name="Nat. Commun.">
        <title>Thousands of microbial genomes shed light on interconnected biogeochemical processes in an aquifer system.</title>
        <authorList>
            <person name="Anantharaman K."/>
            <person name="Brown C.T."/>
            <person name="Hug L.A."/>
            <person name="Sharon I."/>
            <person name="Castelle C.J."/>
            <person name="Probst A.J."/>
            <person name="Thomas B.C."/>
            <person name="Singh A."/>
            <person name="Wilkins M.J."/>
            <person name="Karaoz U."/>
            <person name="Brodie E.L."/>
            <person name="Williams K.H."/>
            <person name="Hubbard S.S."/>
            <person name="Banfield J.F."/>
        </authorList>
    </citation>
    <scope>NUCLEOTIDE SEQUENCE [LARGE SCALE GENOMIC DNA]</scope>
</reference>
<accession>A0A1F4UKI5</accession>